<evidence type="ECO:0000313" key="1">
    <source>
        <dbReference type="EMBL" id="PWN54606.1"/>
    </source>
</evidence>
<dbReference type="EMBL" id="QEQK01000022">
    <property type="protein sequence ID" value="PWN54606.1"/>
    <property type="molecule type" value="Genomic_DNA"/>
</dbReference>
<name>A0A383XPQ2_9GAMM</name>
<organism evidence="1 2">
    <name type="scientific">Abyssibacter profundi</name>
    <dbReference type="NCBI Taxonomy" id="2182787"/>
    <lineage>
        <taxon>Bacteria</taxon>
        <taxon>Pseudomonadati</taxon>
        <taxon>Pseudomonadota</taxon>
        <taxon>Gammaproteobacteria</taxon>
        <taxon>Chromatiales</taxon>
        <taxon>Oceanococcaceae</taxon>
        <taxon>Abyssibacter</taxon>
    </lineage>
</organism>
<dbReference type="AlphaFoldDB" id="A0A383XPQ2"/>
<sequence length="123" mass="13000">MGAQKGLGRQAETTLRIAVCTLRPVTRAIPFATEHTNVGLSSQAGFALSGEPIFFARPKKTGEKKRRPITWPAACSAAGALRFSQPAGVADGPSWPDCNGFGIPASLGAARRRVHRLLRCSAT</sequence>
<proteinExistence type="predicted"/>
<accession>A0A383XPQ2</accession>
<dbReference type="Proteomes" id="UP000251800">
    <property type="component" value="Unassembled WGS sequence"/>
</dbReference>
<gene>
    <name evidence="1" type="ORF">DEH80_16740</name>
</gene>
<reference evidence="1 2" key="1">
    <citation type="submission" date="2018-05" db="EMBL/GenBank/DDBJ databases">
        <title>Abyssibacter profundi OUC007T gen. nov., sp. nov, a marine bacterium isolated from seawater of the Mariana Trench.</title>
        <authorList>
            <person name="Zhou S."/>
        </authorList>
    </citation>
    <scope>NUCLEOTIDE SEQUENCE [LARGE SCALE GENOMIC DNA]</scope>
    <source>
        <strain evidence="1 2">OUC007</strain>
    </source>
</reference>
<evidence type="ECO:0000313" key="2">
    <source>
        <dbReference type="Proteomes" id="UP000251800"/>
    </source>
</evidence>
<protein>
    <submittedName>
        <fullName evidence="1">Uncharacterized protein</fullName>
    </submittedName>
</protein>
<comment type="caution">
    <text evidence="1">The sequence shown here is derived from an EMBL/GenBank/DDBJ whole genome shotgun (WGS) entry which is preliminary data.</text>
</comment>
<keyword evidence="2" id="KW-1185">Reference proteome</keyword>